<dbReference type="GO" id="GO:0009279">
    <property type="term" value="C:cell outer membrane"/>
    <property type="evidence" value="ECO:0007669"/>
    <property type="project" value="UniProtKB-SubCell"/>
</dbReference>
<proteinExistence type="inferred from homology"/>
<evidence type="ECO:0000256" key="5">
    <source>
        <dbReference type="ARBA" id="ARBA00023237"/>
    </source>
</evidence>
<name>A0A239XPS9_9FLAO</name>
<dbReference type="SUPFAM" id="SSF48452">
    <property type="entry name" value="TPR-like"/>
    <property type="match status" value="1"/>
</dbReference>
<comment type="similarity">
    <text evidence="2">Belongs to the SusD family.</text>
</comment>
<accession>A0A239XPS9</accession>
<dbReference type="RefSeq" id="WP_095072610.1">
    <property type="nucleotide sequence ID" value="NZ_LT906465.1"/>
</dbReference>
<gene>
    <name evidence="8" type="ORF">SAMEA4412677_01848</name>
</gene>
<dbReference type="EMBL" id="LT906465">
    <property type="protein sequence ID" value="SNV48083.1"/>
    <property type="molecule type" value="Genomic_DNA"/>
</dbReference>
<feature type="domain" description="SusD-like N-terminal" evidence="7">
    <location>
        <begin position="66"/>
        <end position="237"/>
    </location>
</feature>
<keyword evidence="4" id="KW-0472">Membrane</keyword>
<evidence type="ECO:0000259" key="6">
    <source>
        <dbReference type="Pfam" id="PF07980"/>
    </source>
</evidence>
<dbReference type="Pfam" id="PF14322">
    <property type="entry name" value="SusD-like_3"/>
    <property type="match status" value="1"/>
</dbReference>
<comment type="subcellular location">
    <subcellularLocation>
        <location evidence="1">Cell outer membrane</location>
    </subcellularLocation>
</comment>
<dbReference type="CDD" id="cd08977">
    <property type="entry name" value="SusD"/>
    <property type="match status" value="1"/>
</dbReference>
<protein>
    <submittedName>
        <fullName evidence="8">SusD family</fullName>
    </submittedName>
</protein>
<evidence type="ECO:0000259" key="7">
    <source>
        <dbReference type="Pfam" id="PF14322"/>
    </source>
</evidence>
<dbReference type="InterPro" id="IPR033985">
    <property type="entry name" value="SusD-like_N"/>
</dbReference>
<sequence length="490" mass="52939">MKNKLIISSLALAALLTSCRDENKLYPENPTSFLDNQVFATASRIQSQLLGVYGSFKHGNQHGGRYIIYNDIRGEDILSQTSNLVTAADIFAQNPTNSSNSITNFWTQSYYTINNVNLFIEGMDTQGKAVVGDALYKNYVAEVKVIRALSYYGLLQFFAKPYADGAGSKPGLPLRLTAVKGAGSSQLARSTVGEVYAQILKDLNEAEADLPLNYSGTSNVTRIHRNTAIALKTRVYLSMQKYTEAVAEANKIVSAAAPFTATSGVANRLEPNIANVFSSYTTAESIFSLPMTATAGDFPGTQNQIAYYWTPATGGGVGNGEYSLNPAGILANTTQFTAADKRREFVLSTGSGSSARLWNMKFKAPSPYTDWVPVIRYAEVLLNLAEAKVRASNAVDAQAIALLNAVHGRSDAAKVFTAADFPTAADFLTAVDNERRMEFMGEGHRTRDITRLLKPFPAHGGAPAKALNDVGYIWPIPAAELSLNPAMTDN</sequence>
<dbReference type="InterPro" id="IPR012944">
    <property type="entry name" value="SusD_RagB_dom"/>
</dbReference>
<evidence type="ECO:0000313" key="9">
    <source>
        <dbReference type="Proteomes" id="UP000215196"/>
    </source>
</evidence>
<dbReference type="PROSITE" id="PS51257">
    <property type="entry name" value="PROKAR_LIPOPROTEIN"/>
    <property type="match status" value="1"/>
</dbReference>
<evidence type="ECO:0000256" key="3">
    <source>
        <dbReference type="ARBA" id="ARBA00022729"/>
    </source>
</evidence>
<reference evidence="8 9" key="1">
    <citation type="submission" date="2017-06" db="EMBL/GenBank/DDBJ databases">
        <authorList>
            <consortium name="Pathogen Informatics"/>
        </authorList>
    </citation>
    <scope>NUCLEOTIDE SEQUENCE [LARGE SCALE GENOMIC DNA]</scope>
    <source>
        <strain evidence="8 9">NCTC13490</strain>
    </source>
</reference>
<evidence type="ECO:0000313" key="8">
    <source>
        <dbReference type="EMBL" id="SNV48083.1"/>
    </source>
</evidence>
<dbReference type="Pfam" id="PF07980">
    <property type="entry name" value="SusD_RagB"/>
    <property type="match status" value="1"/>
</dbReference>
<dbReference type="Gene3D" id="1.25.40.390">
    <property type="match status" value="1"/>
</dbReference>
<feature type="domain" description="RagB/SusD" evidence="6">
    <location>
        <begin position="366"/>
        <end position="490"/>
    </location>
</feature>
<evidence type="ECO:0000256" key="2">
    <source>
        <dbReference type="ARBA" id="ARBA00006275"/>
    </source>
</evidence>
<keyword evidence="5" id="KW-0998">Cell outer membrane</keyword>
<dbReference type="InterPro" id="IPR011990">
    <property type="entry name" value="TPR-like_helical_dom_sf"/>
</dbReference>
<dbReference type="AlphaFoldDB" id="A0A239XPS9"/>
<organism evidence="8 9">
    <name type="scientific">Chryseobacterium taklimakanense</name>
    <dbReference type="NCBI Taxonomy" id="536441"/>
    <lineage>
        <taxon>Bacteria</taxon>
        <taxon>Pseudomonadati</taxon>
        <taxon>Bacteroidota</taxon>
        <taxon>Flavobacteriia</taxon>
        <taxon>Flavobacteriales</taxon>
        <taxon>Weeksellaceae</taxon>
        <taxon>Chryseobacterium group</taxon>
        <taxon>Chryseobacterium</taxon>
    </lineage>
</organism>
<keyword evidence="9" id="KW-1185">Reference proteome</keyword>
<keyword evidence="3" id="KW-0732">Signal</keyword>
<dbReference type="KEGG" id="ctak:4412677_01848"/>
<evidence type="ECO:0000256" key="4">
    <source>
        <dbReference type="ARBA" id="ARBA00023136"/>
    </source>
</evidence>
<dbReference type="Proteomes" id="UP000215196">
    <property type="component" value="Chromosome 1"/>
</dbReference>
<evidence type="ECO:0000256" key="1">
    <source>
        <dbReference type="ARBA" id="ARBA00004442"/>
    </source>
</evidence>